<dbReference type="InterPro" id="IPR011990">
    <property type="entry name" value="TPR-like_helical_dom_sf"/>
</dbReference>
<accession>A0A7W7VBN4</accession>
<evidence type="ECO:0000313" key="1">
    <source>
        <dbReference type="EMBL" id="MBB4904167.1"/>
    </source>
</evidence>
<dbReference type="NCBIfam" id="TIGR04267">
    <property type="entry name" value="mod_HExxH"/>
    <property type="match status" value="1"/>
</dbReference>
<proteinExistence type="predicted"/>
<organism evidence="1 2">
    <name type="scientific">Actinophytocola algeriensis</name>
    <dbReference type="NCBI Taxonomy" id="1768010"/>
    <lineage>
        <taxon>Bacteria</taxon>
        <taxon>Bacillati</taxon>
        <taxon>Actinomycetota</taxon>
        <taxon>Actinomycetes</taxon>
        <taxon>Pseudonocardiales</taxon>
        <taxon>Pseudonocardiaceae</taxon>
    </lineage>
</organism>
<sequence>MPPRDVAPHRNTPDSPEATFHQLPWSDFDELARGEIRPAVVHRLRHAERSRRLLLLRALMDEVSKTPELFAPLPSPEDAWELLARVETRSPDVFELVLAHPYLGSWAGYTIRLLRKGITGVCPMWSHVGHVHAVAAAAAIRARLNFHAIVPVWEGGVILPTLGMAHLPADEPHSVAEVRGTQGRAEITNDLGLVVLTEPFDADRPNWWAVRDATATAGRHRLTTRLDDIDPYRGLHEPMRPRRMDPAELRAWRAELTGAWRLIAQHFPERAEAFSAGLDSVVPGPAAPFRSASASTGEAFGSALIARPDDAPTLAATLVHEFQHIVLGGVLHLAQLHEDDPRERFYVPWRPDPRPIGKTLQGIYAFFGIAAFWREIARAHDGKLARRAMFEFAQSRGDTWRVLDSVHRDASLTTTGRRFVDGIAERLRPWLAEPVPDDLRRRAEAITADHHAGYRMRHLRPDHRSVVILAEAWLADQLHPPPAFAYVDPPPTPVPDGSSSEARTHLIHLDIALADRRELASMWRSAEDVTTSDLAYATGRFDDAVRGYRAELAQHPDRVSSWIGLGLALAGVGTSPAARALTHYPELVRAVWRRITTVSPDVPTPERLATWLGQSVY</sequence>
<dbReference type="Proteomes" id="UP000520767">
    <property type="component" value="Unassembled WGS sequence"/>
</dbReference>
<protein>
    <submittedName>
        <fullName evidence="1">HEXXH motif-containing protein</fullName>
    </submittedName>
</protein>
<name>A0A7W7VBN4_9PSEU</name>
<dbReference type="RefSeq" id="WP_184808454.1">
    <property type="nucleotide sequence ID" value="NZ_JACHJQ010000001.1"/>
</dbReference>
<dbReference type="EMBL" id="JACHJQ010000001">
    <property type="protein sequence ID" value="MBB4904167.1"/>
    <property type="molecule type" value="Genomic_DNA"/>
</dbReference>
<keyword evidence="2" id="KW-1185">Reference proteome</keyword>
<comment type="caution">
    <text evidence="1">The sequence shown here is derived from an EMBL/GenBank/DDBJ whole genome shotgun (WGS) entry which is preliminary data.</text>
</comment>
<dbReference type="SUPFAM" id="SSF48452">
    <property type="entry name" value="TPR-like"/>
    <property type="match status" value="1"/>
</dbReference>
<gene>
    <name evidence="1" type="ORF">FHR82_000377</name>
</gene>
<reference evidence="1 2" key="1">
    <citation type="submission" date="2020-08" db="EMBL/GenBank/DDBJ databases">
        <title>Genomic Encyclopedia of Type Strains, Phase III (KMG-III): the genomes of soil and plant-associated and newly described type strains.</title>
        <authorList>
            <person name="Whitman W."/>
        </authorList>
    </citation>
    <scope>NUCLEOTIDE SEQUENCE [LARGE SCALE GENOMIC DNA]</scope>
    <source>
        <strain evidence="1 2">CECT 8960</strain>
    </source>
</reference>
<dbReference type="InterPro" id="IPR026337">
    <property type="entry name" value="AKG_HExxH"/>
</dbReference>
<evidence type="ECO:0000313" key="2">
    <source>
        <dbReference type="Proteomes" id="UP000520767"/>
    </source>
</evidence>
<dbReference type="AlphaFoldDB" id="A0A7W7VBN4"/>